<feature type="domain" description="Gfo/Idh/MocA-like oxidoreductase N-terminal" evidence="1">
    <location>
        <begin position="43"/>
        <end position="167"/>
    </location>
</feature>
<dbReference type="SUPFAM" id="SSF55347">
    <property type="entry name" value="Glyceraldehyde-3-phosphate dehydrogenase-like, C-terminal domain"/>
    <property type="match status" value="1"/>
</dbReference>
<dbReference type="PROSITE" id="PS51318">
    <property type="entry name" value="TAT"/>
    <property type="match status" value="1"/>
</dbReference>
<protein>
    <submittedName>
        <fullName evidence="2">Gfo/Idh/MocA family oxidoreductase</fullName>
    </submittedName>
</protein>
<dbReference type="Gene3D" id="3.40.50.720">
    <property type="entry name" value="NAD(P)-binding Rossmann-like Domain"/>
    <property type="match status" value="1"/>
</dbReference>
<comment type="caution">
    <text evidence="2">The sequence shown here is derived from an EMBL/GenBank/DDBJ whole genome shotgun (WGS) entry which is preliminary data.</text>
</comment>
<dbReference type="Pfam" id="PF01408">
    <property type="entry name" value="GFO_IDH_MocA"/>
    <property type="match status" value="1"/>
</dbReference>
<gene>
    <name evidence="2" type="ORF">HC176_03565</name>
</gene>
<organism evidence="2 3">
    <name type="scientific">Tamlana crocina</name>
    <dbReference type="NCBI Taxonomy" id="393006"/>
    <lineage>
        <taxon>Bacteria</taxon>
        <taxon>Pseudomonadati</taxon>
        <taxon>Bacteroidota</taxon>
        <taxon>Flavobacteriia</taxon>
        <taxon>Flavobacteriales</taxon>
        <taxon>Flavobacteriaceae</taxon>
        <taxon>Tamlana</taxon>
    </lineage>
</organism>
<evidence type="ECO:0000259" key="1">
    <source>
        <dbReference type="Pfam" id="PF01408"/>
    </source>
</evidence>
<dbReference type="EMBL" id="JAAVJS010000004">
    <property type="protein sequence ID" value="NJX14563.1"/>
    <property type="molecule type" value="Genomic_DNA"/>
</dbReference>
<dbReference type="PANTHER" id="PTHR43818">
    <property type="entry name" value="BCDNA.GH03377"/>
    <property type="match status" value="1"/>
</dbReference>
<name>A0ABX1DD64_9FLAO</name>
<evidence type="ECO:0000313" key="2">
    <source>
        <dbReference type="EMBL" id="NJX14563.1"/>
    </source>
</evidence>
<dbReference type="InterPro" id="IPR000683">
    <property type="entry name" value="Gfo/Idh/MocA-like_OxRdtase_N"/>
</dbReference>
<keyword evidence="3" id="KW-1185">Reference proteome</keyword>
<dbReference type="InterPro" id="IPR019546">
    <property type="entry name" value="TAT_signal_bac_arc"/>
</dbReference>
<evidence type="ECO:0000313" key="3">
    <source>
        <dbReference type="Proteomes" id="UP000760545"/>
    </source>
</evidence>
<dbReference type="InterPro" id="IPR006311">
    <property type="entry name" value="TAT_signal"/>
</dbReference>
<dbReference type="InterPro" id="IPR050463">
    <property type="entry name" value="Gfo/Idh/MocA_oxidrdct_glycsds"/>
</dbReference>
<dbReference type="NCBIfam" id="TIGR01409">
    <property type="entry name" value="TAT_signal_seq"/>
    <property type="match status" value="1"/>
</dbReference>
<dbReference type="SUPFAM" id="SSF51735">
    <property type="entry name" value="NAD(P)-binding Rossmann-fold domains"/>
    <property type="match status" value="1"/>
</dbReference>
<dbReference type="Gene3D" id="3.30.360.10">
    <property type="entry name" value="Dihydrodipicolinate Reductase, domain 2"/>
    <property type="match status" value="1"/>
</dbReference>
<dbReference type="InterPro" id="IPR036291">
    <property type="entry name" value="NAD(P)-bd_dom_sf"/>
</dbReference>
<dbReference type="PANTHER" id="PTHR43818:SF5">
    <property type="entry name" value="OXIDOREDUCTASE FAMILY PROTEIN"/>
    <property type="match status" value="1"/>
</dbReference>
<proteinExistence type="predicted"/>
<dbReference type="RefSeq" id="WP_167916819.1">
    <property type="nucleotide sequence ID" value="NZ_JAAVJS010000004.1"/>
</dbReference>
<dbReference type="Proteomes" id="UP000760545">
    <property type="component" value="Unassembled WGS sequence"/>
</dbReference>
<accession>A0ABX1DD64</accession>
<reference evidence="2 3" key="1">
    <citation type="submission" date="2020-03" db="EMBL/GenBank/DDBJ databases">
        <title>Tamlana sp. nov, isolated from XXX.</title>
        <authorList>
            <person name="Cao W.R."/>
        </authorList>
    </citation>
    <scope>NUCLEOTIDE SEQUENCE [LARGE SCALE GENOMIC DNA]</scope>
    <source>
        <strain evidence="2 3">HST1-43</strain>
    </source>
</reference>
<sequence length="447" mass="50452">MDNKRRDFLKKATLATAGITIGSGVNAMTAQSYNNIIGANDRINVAIQGLGRRYGAFIDGIIAKQSNARISYLCDVMPSQMDKALKKVGEKIKYKPSLEEDIRKILDDKEVDAVFMATPDHWHTPGAIMAMKAGKHVYLEKPCSHNPHENELVVAAQKKYNKVVQMGNQQRSSAQSIKIIKEIHDGKIGEAYKAIAFYANARGKVPLPVKATPPNGLNWDLFQGPSPRKDYTHDTWNYNWHWYGWDFGTAEMGNNATHELDIARWALNVNYPKHVEALGWKNHFQDDGWEMYDEMLATYTFEKDKVIQWDGVSRNSYKKYGKARGTIIMGTEGSAMIDRSGYELFDRRGEKIDEWKSGSSEGGVALGGGGNLSTMHTVNFFNAIRGKEALTSPIEIGAMSQMLTHYANISYRVNKGFEVDEQTGRIYDKEAMKLWSRQYEPGWEPKL</sequence>